<keyword evidence="1" id="KW-0808">Transferase</keyword>
<dbReference type="PANTHER" id="PTHR48207">
    <property type="entry name" value="SUCCINATE--HYDROXYMETHYLGLUTARATE COA-TRANSFERASE"/>
    <property type="match status" value="1"/>
</dbReference>
<accession>A0A6J6XBV7</accession>
<name>A0A6J6XBV7_9ZZZZ</name>
<dbReference type="SUPFAM" id="SSF89796">
    <property type="entry name" value="CoA-transferase family III (CaiB/BaiF)"/>
    <property type="match status" value="1"/>
</dbReference>
<organism evidence="3">
    <name type="scientific">freshwater metagenome</name>
    <dbReference type="NCBI Taxonomy" id="449393"/>
    <lineage>
        <taxon>unclassified sequences</taxon>
        <taxon>metagenomes</taxon>
        <taxon>ecological metagenomes</taxon>
    </lineage>
</organism>
<dbReference type="Pfam" id="PF02515">
    <property type="entry name" value="CoA_transf_3"/>
    <property type="match status" value="1"/>
</dbReference>
<dbReference type="EMBL" id="CAFAAI010000090">
    <property type="protein sequence ID" value="CAB4794252.1"/>
    <property type="molecule type" value="Genomic_DNA"/>
</dbReference>
<reference evidence="3" key="1">
    <citation type="submission" date="2020-05" db="EMBL/GenBank/DDBJ databases">
        <authorList>
            <person name="Chiriac C."/>
            <person name="Salcher M."/>
            <person name="Ghai R."/>
            <person name="Kavagutti S V."/>
        </authorList>
    </citation>
    <scope>NUCLEOTIDE SEQUENCE</scope>
</reference>
<dbReference type="GO" id="GO:0008410">
    <property type="term" value="F:CoA-transferase activity"/>
    <property type="evidence" value="ECO:0007669"/>
    <property type="project" value="TreeGrafter"/>
</dbReference>
<evidence type="ECO:0000256" key="2">
    <source>
        <dbReference type="SAM" id="MobiDB-lite"/>
    </source>
</evidence>
<protein>
    <submittedName>
        <fullName evidence="3">Unannotated protein</fullName>
    </submittedName>
</protein>
<dbReference type="InterPro" id="IPR050483">
    <property type="entry name" value="CoA-transferase_III_domain"/>
</dbReference>
<dbReference type="InterPro" id="IPR003673">
    <property type="entry name" value="CoA-Trfase_fam_III"/>
</dbReference>
<proteinExistence type="predicted"/>
<dbReference type="InterPro" id="IPR023606">
    <property type="entry name" value="CoA-Trfase_III_dom_1_sf"/>
</dbReference>
<dbReference type="PANTHER" id="PTHR48207:SF3">
    <property type="entry name" value="SUCCINATE--HYDROXYMETHYLGLUTARATE COA-TRANSFERASE"/>
    <property type="match status" value="1"/>
</dbReference>
<evidence type="ECO:0000313" key="3">
    <source>
        <dbReference type="EMBL" id="CAB4794252.1"/>
    </source>
</evidence>
<dbReference type="Gene3D" id="3.40.50.10540">
    <property type="entry name" value="Crotonobetainyl-coa:carnitine coa-transferase, domain 1"/>
    <property type="match status" value="1"/>
</dbReference>
<gene>
    <name evidence="3" type="ORF">UFOPK2992_00643</name>
</gene>
<dbReference type="Gene3D" id="3.30.1540.10">
    <property type="entry name" value="formyl-coa transferase, domain 3"/>
    <property type="match status" value="1"/>
</dbReference>
<feature type="region of interest" description="Disordered" evidence="2">
    <location>
        <begin position="356"/>
        <end position="377"/>
    </location>
</feature>
<sequence>MTTPTPTSAATSTSTGPMRGIRIVDFSIALTGPYAAALLSDQGASVVKVERPGFGDIARWIGVSVGGMSALFQTCNRGKRSIALDLNSEQGRDIARQLIDQADVVIQNFRPGVMDKLGLGYDTVRGDRTDLIYVSLSGFGPTGPYATKGAYDTVIQAYGGLGASQADIETGEPRFLQQVAADKITAMYAVQAITAALFARERGDHGQHVELSMLDSVVSFLWADAAGNEVMLDSDSSMPSSFTGAFKPFRFADGWGICTPTSDADFAGMCRALDVDGYDDPRVAGIVARRTNVALVNEIMLRVRAAAATMTTAEVMARFEAHNVPSGVVLSPAALSSDAHVQAIGLLEDSVHPTAGRLRQPRHPAQFSGTPAALSGGAPTLGQHTDELLGELGCDATAIAALRASGAVS</sequence>
<dbReference type="InterPro" id="IPR044855">
    <property type="entry name" value="CoA-Trfase_III_dom3_sf"/>
</dbReference>
<evidence type="ECO:0000256" key="1">
    <source>
        <dbReference type="ARBA" id="ARBA00022679"/>
    </source>
</evidence>
<dbReference type="AlphaFoldDB" id="A0A6J6XBV7"/>